<dbReference type="Gene3D" id="3.20.20.70">
    <property type="entry name" value="Aldolase class I"/>
    <property type="match status" value="1"/>
</dbReference>
<dbReference type="SUPFAM" id="SSF102114">
    <property type="entry name" value="Radical SAM enzymes"/>
    <property type="match status" value="1"/>
</dbReference>
<name>A0A1G8TWY6_9BACL</name>
<dbReference type="Proteomes" id="UP000199050">
    <property type="component" value="Unassembled WGS sequence"/>
</dbReference>
<gene>
    <name evidence="1" type="ORF">SAMN05216192_117105</name>
</gene>
<accession>A0A1G8TWY6</accession>
<dbReference type="OrthoDB" id="9780503at2"/>
<dbReference type="STRING" id="1174501.SAMN05216192_117105"/>
<dbReference type="NCBIfam" id="NF038073">
    <property type="entry name" value="rSAM_STM4011"/>
    <property type="match status" value="1"/>
</dbReference>
<reference evidence="2" key="1">
    <citation type="submission" date="2016-10" db="EMBL/GenBank/DDBJ databases">
        <authorList>
            <person name="Varghese N."/>
            <person name="Submissions S."/>
        </authorList>
    </citation>
    <scope>NUCLEOTIDE SEQUENCE [LARGE SCALE GENOMIC DNA]</scope>
    <source>
        <strain evidence="2">CGMCC 1.11012</strain>
    </source>
</reference>
<dbReference type="RefSeq" id="WP_090715533.1">
    <property type="nucleotide sequence ID" value="NZ_CBCSKY010000024.1"/>
</dbReference>
<dbReference type="InterPro" id="IPR058240">
    <property type="entry name" value="rSAM_sf"/>
</dbReference>
<protein>
    <recommendedName>
        <fullName evidence="3">Radical SAM protein</fullName>
    </recommendedName>
</protein>
<dbReference type="EMBL" id="FNDX01000017">
    <property type="protein sequence ID" value="SDJ46012.1"/>
    <property type="molecule type" value="Genomic_DNA"/>
</dbReference>
<dbReference type="AlphaFoldDB" id="A0A1G8TWY6"/>
<proteinExistence type="predicted"/>
<sequence>MNAVLYYRGSLTSCNYDCPYCPFGKTRDSAATLARDREGVEAFVRWAAEQGAAGHRLSIFFNPYGEGLIHRWYRDALVTLSHLPHVDKVAIQTNLSANLAFLPELNPATAAFWATYHPGQVNEDKFLAQCMAVHQQGIPLSVGSVGIRSAFPAIASLRAALPEEIYLWVNAYKDKPDYYTPEDFAYLRSIDPHFHINAADYESLGRSCNAGKNVFYVQGAGTVKRCYKDRGVIGNLYRDGLEGLAAERSCRMKVCDCYIGYIHMPGLQLEQVYGRGLLERIPYGLTEVTG</sequence>
<keyword evidence="2" id="KW-1185">Reference proteome</keyword>
<evidence type="ECO:0000313" key="1">
    <source>
        <dbReference type="EMBL" id="SDJ46012.1"/>
    </source>
</evidence>
<evidence type="ECO:0000313" key="2">
    <source>
        <dbReference type="Proteomes" id="UP000199050"/>
    </source>
</evidence>
<organism evidence="1 2">
    <name type="scientific">Paenibacillus typhae</name>
    <dbReference type="NCBI Taxonomy" id="1174501"/>
    <lineage>
        <taxon>Bacteria</taxon>
        <taxon>Bacillati</taxon>
        <taxon>Bacillota</taxon>
        <taxon>Bacilli</taxon>
        <taxon>Bacillales</taxon>
        <taxon>Paenibacillaceae</taxon>
        <taxon>Paenibacillus</taxon>
    </lineage>
</organism>
<evidence type="ECO:0008006" key="3">
    <source>
        <dbReference type="Google" id="ProtNLM"/>
    </source>
</evidence>
<dbReference type="InterPro" id="IPR047771">
    <property type="entry name" value="Radical_SAM_STM4011-like"/>
</dbReference>
<dbReference type="InterPro" id="IPR013785">
    <property type="entry name" value="Aldolase_TIM"/>
</dbReference>